<dbReference type="EMBL" id="HG937691">
    <property type="protein sequence ID" value="CDP33301.1"/>
    <property type="molecule type" value="Genomic_DNA"/>
</dbReference>
<name>A0A060T291_BLAAD</name>
<gene>
    <name evidence="2" type="ORF">GNLVRS02_ARAD1A06380g</name>
</gene>
<feature type="transmembrane region" description="Helical" evidence="1">
    <location>
        <begin position="72"/>
        <end position="90"/>
    </location>
</feature>
<accession>A0A060T291</accession>
<keyword evidence="1" id="KW-1133">Transmembrane helix</keyword>
<evidence type="ECO:0000313" key="2">
    <source>
        <dbReference type="EMBL" id="CDP33301.1"/>
    </source>
</evidence>
<sequence>MSFIAKRGISTLIPPKVASPGNLGSAPNAKRMANVVSFYQALPRGQAQHSPLPGLVGKYKQKVFDKDNGKPIVHAILAMFAFGYINSYFFHLRYEKHH</sequence>
<dbReference type="PANTHER" id="PTHR28161:SF1">
    <property type="entry name" value="ATP SYNTHASE SUBUNIT F, MITOCHONDRIAL"/>
    <property type="match status" value="1"/>
</dbReference>
<dbReference type="InterPro" id="IPR019727">
    <property type="entry name" value="ATP_synth_F0_fsu_mt_fun"/>
</dbReference>
<dbReference type="PANTHER" id="PTHR28161">
    <property type="entry name" value="ATP SYNTHASE SUBUNIT F, MITOCHONDRIAL"/>
    <property type="match status" value="1"/>
</dbReference>
<keyword evidence="1" id="KW-0472">Membrane</keyword>
<dbReference type="GO" id="GO:0046933">
    <property type="term" value="F:proton-transporting ATP synthase activity, rotational mechanism"/>
    <property type="evidence" value="ECO:0007669"/>
    <property type="project" value="TreeGrafter"/>
</dbReference>
<keyword evidence="1" id="KW-0812">Transmembrane</keyword>
<protein>
    <submittedName>
        <fullName evidence="2">ARAD1A06380p</fullName>
    </submittedName>
</protein>
<dbReference type="Pfam" id="PF10791">
    <property type="entry name" value="F1F0-ATPsyn_F"/>
    <property type="match status" value="1"/>
</dbReference>
<dbReference type="PhylomeDB" id="A0A060T291"/>
<proteinExistence type="predicted"/>
<organism evidence="2">
    <name type="scientific">Blastobotrys adeninivorans</name>
    <name type="common">Yeast</name>
    <name type="synonym">Arxula adeninivorans</name>
    <dbReference type="NCBI Taxonomy" id="409370"/>
    <lineage>
        <taxon>Eukaryota</taxon>
        <taxon>Fungi</taxon>
        <taxon>Dikarya</taxon>
        <taxon>Ascomycota</taxon>
        <taxon>Saccharomycotina</taxon>
        <taxon>Dipodascomycetes</taxon>
        <taxon>Dipodascales</taxon>
        <taxon>Trichomonascaceae</taxon>
        <taxon>Blastobotrys</taxon>
    </lineage>
</organism>
<reference evidence="2" key="1">
    <citation type="submission" date="2014-02" db="EMBL/GenBank/DDBJ databases">
        <authorList>
            <person name="Genoscope - CEA"/>
        </authorList>
    </citation>
    <scope>NUCLEOTIDE SEQUENCE</scope>
    <source>
        <strain evidence="2">LS3</strain>
    </source>
</reference>
<evidence type="ECO:0000256" key="1">
    <source>
        <dbReference type="SAM" id="Phobius"/>
    </source>
</evidence>
<reference evidence="2" key="2">
    <citation type="submission" date="2014-06" db="EMBL/GenBank/DDBJ databases">
        <title>The complete genome of Blastobotrys (Arxula) adeninivorans LS3 - a yeast of biotechnological interest.</title>
        <authorList>
            <person name="Kunze G."/>
            <person name="Gaillardin C."/>
            <person name="Czernicka M."/>
            <person name="Durrens P."/>
            <person name="Martin T."/>
            <person name="Boer E."/>
            <person name="Gabaldon T."/>
            <person name="Cruz J."/>
            <person name="Talla E."/>
            <person name="Marck C."/>
            <person name="Goffeau A."/>
            <person name="Barbe V."/>
            <person name="Baret P."/>
            <person name="Baronian K."/>
            <person name="Beier S."/>
            <person name="Bleykasten C."/>
            <person name="Bode R."/>
            <person name="Casaregola S."/>
            <person name="Despons L."/>
            <person name="Fairhead C."/>
            <person name="Giersberg M."/>
            <person name="Gierski P."/>
            <person name="Hahnel U."/>
            <person name="Hartmann A."/>
            <person name="Jankowska D."/>
            <person name="Jubin C."/>
            <person name="Jung P."/>
            <person name="Lafontaine I."/>
            <person name="Leh-Louis V."/>
            <person name="Lemaire M."/>
            <person name="Marcet-Houben M."/>
            <person name="Mascher M."/>
            <person name="Morel G."/>
            <person name="Richard G.-F."/>
            <person name="Riechen J."/>
            <person name="Sacerdot C."/>
            <person name="Sarkar A."/>
            <person name="Savel G."/>
            <person name="Schacherer J."/>
            <person name="Sherman D."/>
            <person name="Straub M.-L."/>
            <person name="Stein N."/>
            <person name="Thierry A."/>
            <person name="Trautwein-Schult A."/>
            <person name="Westhof E."/>
            <person name="Worch S."/>
            <person name="Dujon B."/>
            <person name="Souciet J.-L."/>
            <person name="Wincker P."/>
            <person name="Scholz U."/>
            <person name="Neuveglise N."/>
        </authorList>
    </citation>
    <scope>NUCLEOTIDE SEQUENCE</scope>
    <source>
        <strain evidence="2">LS3</strain>
    </source>
</reference>
<dbReference type="AlphaFoldDB" id="A0A060T291"/>